<reference evidence="23" key="1">
    <citation type="submission" date="2018-07" db="EMBL/GenBank/DDBJ databases">
        <authorList>
            <person name="Quirk P.G."/>
            <person name="Krulwich T.A."/>
        </authorList>
    </citation>
    <scope>NUCLEOTIDE SEQUENCE</scope>
</reference>
<comment type="similarity">
    <text evidence="2">In the N-terminal section; belongs to the peroxidase family.</text>
</comment>
<dbReference type="Pfam" id="PF03098">
    <property type="entry name" value="An_peroxidase"/>
    <property type="match status" value="1"/>
</dbReference>
<keyword evidence="9" id="KW-0274">FAD</keyword>
<keyword evidence="16" id="KW-0376">Hydrogen peroxide</keyword>
<evidence type="ECO:0000256" key="4">
    <source>
        <dbReference type="ARBA" id="ARBA00022559"/>
    </source>
</evidence>
<dbReference type="Gene3D" id="2.40.30.10">
    <property type="entry name" value="Translation factors"/>
    <property type="match status" value="1"/>
</dbReference>
<keyword evidence="12 20" id="KW-1133">Transmembrane helix</keyword>
<evidence type="ECO:0000256" key="19">
    <source>
        <dbReference type="PIRSR" id="PIRSR619791-2"/>
    </source>
</evidence>
<dbReference type="FunFam" id="1.10.640.10:FF:000008">
    <property type="entry name" value="Dual oxidase 1"/>
    <property type="match status" value="1"/>
</dbReference>
<dbReference type="FunFam" id="2.40.30.10:FF:000059">
    <property type="entry name" value="dual oxidase isoform X1"/>
    <property type="match status" value="1"/>
</dbReference>
<dbReference type="InterPro" id="IPR018247">
    <property type="entry name" value="EF_Hand_1_Ca_BS"/>
</dbReference>
<feature type="transmembrane region" description="Helical" evidence="20">
    <location>
        <begin position="1109"/>
        <end position="1130"/>
    </location>
</feature>
<dbReference type="GO" id="GO:0042335">
    <property type="term" value="P:cuticle development"/>
    <property type="evidence" value="ECO:0007669"/>
    <property type="project" value="UniProtKB-ARBA"/>
</dbReference>
<dbReference type="GO" id="GO:0020037">
    <property type="term" value="F:heme binding"/>
    <property type="evidence" value="ECO:0007669"/>
    <property type="project" value="InterPro"/>
</dbReference>
<dbReference type="Pfam" id="PF08030">
    <property type="entry name" value="NAD_binding_6"/>
    <property type="match status" value="1"/>
</dbReference>
<keyword evidence="7 19" id="KW-0479">Metal-binding</keyword>
<dbReference type="FunFam" id="1.10.238.10:FF:000208">
    <property type="entry name" value="Dual oxidase 1"/>
    <property type="match status" value="1"/>
</dbReference>
<feature type="domain" description="FAD-binding FR-type" evidence="22">
    <location>
        <begin position="1245"/>
        <end position="1350"/>
    </location>
</feature>
<dbReference type="PANTHER" id="PTHR11475:SF144">
    <property type="entry name" value="NAD(P)H OXIDASE (H2O2-FORMING)"/>
    <property type="match status" value="1"/>
</dbReference>
<evidence type="ECO:0000256" key="7">
    <source>
        <dbReference type="ARBA" id="ARBA00022723"/>
    </source>
</evidence>
<dbReference type="InterPro" id="IPR037120">
    <property type="entry name" value="Haem_peroxidase_sf_animal"/>
</dbReference>
<keyword evidence="11" id="KW-0521">NADP</keyword>
<evidence type="ECO:0000256" key="20">
    <source>
        <dbReference type="SAM" id="Phobius"/>
    </source>
</evidence>
<feature type="domain" description="EF-hand" evidence="21">
    <location>
        <begin position="883"/>
        <end position="918"/>
    </location>
</feature>
<dbReference type="InterPro" id="IPR017927">
    <property type="entry name" value="FAD-bd_FR_type"/>
</dbReference>
<dbReference type="InterPro" id="IPR010255">
    <property type="entry name" value="Haem_peroxidase_sf"/>
</dbReference>
<evidence type="ECO:0000259" key="21">
    <source>
        <dbReference type="PROSITE" id="PS50222"/>
    </source>
</evidence>
<evidence type="ECO:0000256" key="12">
    <source>
        <dbReference type="ARBA" id="ARBA00022989"/>
    </source>
</evidence>
<dbReference type="InterPro" id="IPR017938">
    <property type="entry name" value="Riboflavin_synthase-like_b-brl"/>
</dbReference>
<dbReference type="PROSITE" id="PS50222">
    <property type="entry name" value="EF_HAND_2"/>
    <property type="match status" value="2"/>
</dbReference>
<dbReference type="InterPro" id="IPR013121">
    <property type="entry name" value="Fe_red_NAD-bd_6"/>
</dbReference>
<dbReference type="GO" id="GO:0042303">
    <property type="term" value="P:molting cycle"/>
    <property type="evidence" value="ECO:0007669"/>
    <property type="project" value="UniProtKB-ARBA"/>
</dbReference>
<dbReference type="GO" id="GO:0016174">
    <property type="term" value="F:NAD(P)H oxidase H2O2-forming activity"/>
    <property type="evidence" value="ECO:0007669"/>
    <property type="project" value="UniProtKB-EC"/>
</dbReference>
<keyword evidence="10" id="KW-0106">Calcium</keyword>
<dbReference type="Gene3D" id="1.10.640.10">
    <property type="entry name" value="Haem peroxidase domain superfamily, animal type"/>
    <property type="match status" value="1"/>
</dbReference>
<dbReference type="SFLD" id="SFLDS00052">
    <property type="entry name" value="Ferric_Reductase_Domain"/>
    <property type="match status" value="1"/>
</dbReference>
<keyword evidence="4" id="KW-0575">Peroxidase</keyword>
<dbReference type="GO" id="GO:0006979">
    <property type="term" value="P:response to oxidative stress"/>
    <property type="evidence" value="ECO:0007669"/>
    <property type="project" value="InterPro"/>
</dbReference>
<dbReference type="CDD" id="cd06186">
    <property type="entry name" value="NOX_Duox_like_FAD_NADP"/>
    <property type="match status" value="1"/>
</dbReference>
<dbReference type="VEuPathDB" id="VectorBase:CSON010197"/>
<evidence type="ECO:0000256" key="9">
    <source>
        <dbReference type="ARBA" id="ARBA00022827"/>
    </source>
</evidence>
<dbReference type="GO" id="GO:0016020">
    <property type="term" value="C:membrane"/>
    <property type="evidence" value="ECO:0007669"/>
    <property type="project" value="UniProtKB-SubCell"/>
</dbReference>
<dbReference type="InterPro" id="IPR011992">
    <property type="entry name" value="EF-hand-dom_pair"/>
</dbReference>
<evidence type="ECO:0000256" key="17">
    <source>
        <dbReference type="ARBA" id="ARBA00047455"/>
    </source>
</evidence>
<evidence type="ECO:0000256" key="2">
    <source>
        <dbReference type="ARBA" id="ARBA00005644"/>
    </source>
</evidence>
<dbReference type="Pfam" id="PF13499">
    <property type="entry name" value="EF-hand_7"/>
    <property type="match status" value="1"/>
</dbReference>
<dbReference type="Pfam" id="PF01794">
    <property type="entry name" value="Ferric_reduct"/>
    <property type="match status" value="1"/>
</dbReference>
<dbReference type="PROSITE" id="PS50292">
    <property type="entry name" value="PEROXIDASE_3"/>
    <property type="match status" value="1"/>
</dbReference>
<keyword evidence="5" id="KW-0285">Flavoprotein</keyword>
<dbReference type="Pfam" id="PF00036">
    <property type="entry name" value="EF-hand_1"/>
    <property type="match status" value="1"/>
</dbReference>
<evidence type="ECO:0000259" key="22">
    <source>
        <dbReference type="PROSITE" id="PS51384"/>
    </source>
</evidence>
<comment type="catalytic activity">
    <reaction evidence="18">
        <text>NADPH + O2 + H(+) = H2O2 + NADP(+)</text>
        <dbReference type="Rhea" id="RHEA:11260"/>
        <dbReference type="ChEBI" id="CHEBI:15378"/>
        <dbReference type="ChEBI" id="CHEBI:15379"/>
        <dbReference type="ChEBI" id="CHEBI:16240"/>
        <dbReference type="ChEBI" id="CHEBI:57783"/>
        <dbReference type="ChEBI" id="CHEBI:58349"/>
        <dbReference type="EC" id="1.6.3.1"/>
    </reaction>
</comment>
<dbReference type="CDD" id="cd09820">
    <property type="entry name" value="dual_peroxidase_like"/>
    <property type="match status" value="1"/>
</dbReference>
<evidence type="ECO:0000256" key="16">
    <source>
        <dbReference type="ARBA" id="ARBA00023324"/>
    </source>
</evidence>
<evidence type="ECO:0000256" key="13">
    <source>
        <dbReference type="ARBA" id="ARBA00023002"/>
    </source>
</evidence>
<evidence type="ECO:0000313" key="23">
    <source>
        <dbReference type="EMBL" id="SSX18662.1"/>
    </source>
</evidence>
<dbReference type="SFLD" id="SFLDG01168">
    <property type="entry name" value="Ferric_reductase_subgroup_(FRE"/>
    <property type="match status" value="1"/>
</dbReference>
<dbReference type="SUPFAM" id="SSF63380">
    <property type="entry name" value="Riboflavin synthase domain-like"/>
    <property type="match status" value="1"/>
</dbReference>
<accession>A0A336LKU5</accession>
<evidence type="ECO:0000256" key="18">
    <source>
        <dbReference type="ARBA" id="ARBA00048762"/>
    </source>
</evidence>
<dbReference type="GO" id="GO:0004601">
    <property type="term" value="F:peroxidase activity"/>
    <property type="evidence" value="ECO:0007669"/>
    <property type="project" value="UniProtKB-KW"/>
</dbReference>
<organism evidence="23">
    <name type="scientific">Culicoides sonorensis</name>
    <name type="common">Biting midge</name>
    <dbReference type="NCBI Taxonomy" id="179676"/>
    <lineage>
        <taxon>Eukaryota</taxon>
        <taxon>Metazoa</taxon>
        <taxon>Ecdysozoa</taxon>
        <taxon>Arthropoda</taxon>
        <taxon>Hexapoda</taxon>
        <taxon>Insecta</taxon>
        <taxon>Pterygota</taxon>
        <taxon>Neoptera</taxon>
        <taxon>Endopterygota</taxon>
        <taxon>Diptera</taxon>
        <taxon>Nematocera</taxon>
        <taxon>Chironomoidea</taxon>
        <taxon>Ceratopogonidae</taxon>
        <taxon>Ceratopogoninae</taxon>
        <taxon>Culicoides</taxon>
        <taxon>Monoculicoides</taxon>
    </lineage>
</organism>
<evidence type="ECO:0000256" key="14">
    <source>
        <dbReference type="ARBA" id="ARBA00023136"/>
    </source>
</evidence>
<dbReference type="Pfam" id="PF08022">
    <property type="entry name" value="FAD_binding_8"/>
    <property type="match status" value="1"/>
</dbReference>
<dbReference type="EMBL" id="UFQT01000040">
    <property type="protein sequence ID" value="SSX18662.1"/>
    <property type="molecule type" value="Genomic_DNA"/>
</dbReference>
<keyword evidence="14 20" id="KW-0472">Membrane</keyword>
<evidence type="ECO:0000256" key="3">
    <source>
        <dbReference type="ARBA" id="ARBA00012698"/>
    </source>
</evidence>
<evidence type="ECO:0000256" key="6">
    <source>
        <dbReference type="ARBA" id="ARBA00022692"/>
    </source>
</evidence>
<dbReference type="GO" id="GO:0005509">
    <property type="term" value="F:calcium ion binding"/>
    <property type="evidence" value="ECO:0007669"/>
    <property type="project" value="InterPro"/>
</dbReference>
<evidence type="ECO:0000256" key="11">
    <source>
        <dbReference type="ARBA" id="ARBA00022857"/>
    </source>
</evidence>
<feature type="transmembrane region" description="Helical" evidence="20">
    <location>
        <begin position="1157"/>
        <end position="1183"/>
    </location>
</feature>
<gene>
    <name evidence="23" type="primary">CSON010197</name>
</gene>
<keyword evidence="6 20" id="KW-0812">Transmembrane</keyword>
<keyword evidence="19" id="KW-0408">Iron</keyword>
<name>A0A336LKU5_CULSO</name>
<dbReference type="SUPFAM" id="SSF47473">
    <property type="entry name" value="EF-hand"/>
    <property type="match status" value="1"/>
</dbReference>
<dbReference type="SFLD" id="SFLDG01169">
    <property type="entry name" value="NADPH_oxidase_subgroup_(NOX)"/>
    <property type="match status" value="1"/>
</dbReference>
<dbReference type="PROSITE" id="PS51384">
    <property type="entry name" value="FAD_FR"/>
    <property type="match status" value="1"/>
</dbReference>
<feature type="transmembrane region" description="Helical" evidence="20">
    <location>
        <begin position="1195"/>
        <end position="1216"/>
    </location>
</feature>
<dbReference type="InterPro" id="IPR013112">
    <property type="entry name" value="FAD-bd_8"/>
</dbReference>
<keyword evidence="19" id="KW-0349">Heme</keyword>
<dbReference type="SMART" id="SM00054">
    <property type="entry name" value="EFh"/>
    <property type="match status" value="3"/>
</dbReference>
<dbReference type="InterPro" id="IPR019791">
    <property type="entry name" value="Haem_peroxidase_animal"/>
</dbReference>
<dbReference type="PROSITE" id="PS00018">
    <property type="entry name" value="EF_HAND_1"/>
    <property type="match status" value="2"/>
</dbReference>
<dbReference type="PANTHER" id="PTHR11475">
    <property type="entry name" value="OXIDASE/PEROXIDASE"/>
    <property type="match status" value="1"/>
</dbReference>
<evidence type="ECO:0000256" key="15">
    <source>
        <dbReference type="ARBA" id="ARBA00023180"/>
    </source>
</evidence>
<dbReference type="PRINTS" id="PR00457">
    <property type="entry name" value="ANPEROXIDASE"/>
</dbReference>
<keyword evidence="8" id="KW-0677">Repeat</keyword>
<dbReference type="OMA" id="QRYDYFE"/>
<evidence type="ECO:0000256" key="1">
    <source>
        <dbReference type="ARBA" id="ARBA00004141"/>
    </source>
</evidence>
<dbReference type="Gene3D" id="3.40.50.80">
    <property type="entry name" value="Nucleotide-binding domain of ferredoxin-NADP reductase (FNR) module"/>
    <property type="match status" value="1"/>
</dbReference>
<dbReference type="GO" id="GO:0042742">
    <property type="term" value="P:defense response to bacterium"/>
    <property type="evidence" value="ECO:0007669"/>
    <property type="project" value="UniProtKB-ARBA"/>
</dbReference>
<evidence type="ECO:0000256" key="5">
    <source>
        <dbReference type="ARBA" id="ARBA00022630"/>
    </source>
</evidence>
<dbReference type="Gene3D" id="1.10.238.10">
    <property type="entry name" value="EF-hand"/>
    <property type="match status" value="1"/>
</dbReference>
<dbReference type="InterPro" id="IPR013130">
    <property type="entry name" value="Fe3_Rdtase_TM_dom"/>
</dbReference>
<dbReference type="SUPFAM" id="SSF52343">
    <property type="entry name" value="Ferredoxin reductase-like, C-terminal NADP-linked domain"/>
    <property type="match status" value="1"/>
</dbReference>
<feature type="transmembrane region" description="Helical" evidence="20">
    <location>
        <begin position="623"/>
        <end position="645"/>
    </location>
</feature>
<dbReference type="SUPFAM" id="SSF48113">
    <property type="entry name" value="Heme-dependent peroxidases"/>
    <property type="match status" value="1"/>
</dbReference>
<comment type="catalytic activity">
    <reaction evidence="17">
        <text>NADH + O2 + H(+) = H2O2 + NAD(+)</text>
        <dbReference type="Rhea" id="RHEA:11264"/>
        <dbReference type="ChEBI" id="CHEBI:15378"/>
        <dbReference type="ChEBI" id="CHEBI:15379"/>
        <dbReference type="ChEBI" id="CHEBI:16240"/>
        <dbReference type="ChEBI" id="CHEBI:57540"/>
        <dbReference type="ChEBI" id="CHEBI:57945"/>
        <dbReference type="EC" id="1.6.3.1"/>
    </reaction>
</comment>
<dbReference type="GO" id="GO:0009886">
    <property type="term" value="P:post-embryonic animal morphogenesis"/>
    <property type="evidence" value="ECO:0007669"/>
    <property type="project" value="UniProtKB-ARBA"/>
</dbReference>
<feature type="domain" description="EF-hand" evidence="21">
    <location>
        <begin position="847"/>
        <end position="882"/>
    </location>
</feature>
<feature type="transmembrane region" description="Helical" evidence="20">
    <location>
        <begin position="1054"/>
        <end position="1079"/>
    </location>
</feature>
<sequence length="1529" mass="177628">MGLFKNTLANNNNIIYNHRNRRRYTCFVHQNNFCSQKFLFIYLLIGFCFAQILCEKIYSQIEKQRYDGWYNNLAHPHWGAVDSHLVRKAPAAYSDGVYQLAGSQRPSPRRLSRLFMRGQDGLKSSKNRTAILAFFGQVVTNEIVMASESGCPIEMHRIEIEKCDEMYDKECRGDRYIPFHRAAYDRNTGQSPNAPREQINQMTSWIDGSFIYSTSEAWLNAMRSFENGTLLMDKDGLMPIKNTMRVPLFNNPLPHIMRMLSPERLFLLGDPRTNQNPALLTFAILFHRWHNVLARRVKRQHPEWTDEEIFQKARRIVIANLQNIIAYEYLPAFLGAELPPYKGYEPESHPGVSHLFQAAAFRYGHSLIPPGIFRRDEKCNFKKTPMGDPALRLCSLWWDSVDVFEHTTVEELLLGMASQIAEKEDAVLCSDVRDKLFGPMEFTRRDLGALNIMRGRDNGLPDYNTARKAFKLPEIHDWKDINPAKFEENPELLGLLISAYKGNLNEIDVYIGGMLESQGQPGELFNAVILDQFNRIRNADRFWFENLENEIFTAEEIAELKKVTLWDIIVNTTNINPESIQKNVFKFEEGDPCPQPLQLNATLMEPCSYLQGYDYFSGSELTFIYVCVFLGFVPILCAGAGYCVIKLQNSRRRKFKNRQEAIRNNHTKIDKMIAREWLHANHKRLVTVKFGPDAAVHTVDRKGEKLRTFNLKGVNTVHVENSQETYNTKRPLILLRIPNDHDLVLELESNGARRKFLRKLEDFLTLHKKEMTFSEVNRDIMLAKAETRERRQKRLEHFFREAYALTFGLRPGERRRRSDASFDGEVVTVMRTSLSTSEFAAALGMKTDDMFVRKMFNIVDKDQDGRISFQEFLETVVLFSRGKTDDKLRIIFDMCDNDRNGMIDKNELCEMMRSLVEIARTTTITDDQVTELIDGMFQDVGLQHKNHLTYQDFKLMMKEYEGDFVAIGLDCKGAKQNFLDTSTNIARMTSFHIEPTVESRRYWLFKKWDAYTTFLEENRQNIFYLFLFYVITIVLFVERFIHYSFMAEHTDLRHIMGVGIAITRGSAASLSFCYSLLLLTMSRNLLTKLKEFPIQQYIPLDSHIQFHKIVACTALFFSLLHTVGHIVNFYHVSTQSIENLRCLTREVHFTSDYKPDITFWIFQTVTGLTGVMLFVIMCIIFAFAHPLIRKKAYKFFWNAHSLYVLLYLLCLIHGLARLTGAPRFWMFFIGPGIIYTLDKIVSLRTKYMALDVIETDLLPSDVIKIKFYRPPNLKYLSGQWIRLGCTAIRPHEMHSFTLTSAPHENFLSCHIKAQGPWTWKLRNYFDPCNYNPDDQPKIRIEGPFGGGNQDWYKFEVAVMVGGGIGVTPYVSILNDLVFGTSTNRYSGVACKKVYFLWICPSHKHFEWFIDVLRDVEKKDVTNVLEIHIFITQFFHKFDLRTTMLYICENHFQRLSKTSMFTGLKAVNHFGRPDMSSFLKFVQKKHSYVSKIGVFSCGPRPLTKSVMSACDEVNKGRKLPYFIHHFENFG</sequence>
<evidence type="ECO:0000256" key="10">
    <source>
        <dbReference type="ARBA" id="ARBA00022837"/>
    </source>
</evidence>
<dbReference type="GO" id="GO:0016175">
    <property type="term" value="F:superoxide-generating NAD(P)H oxidase activity"/>
    <property type="evidence" value="ECO:0007669"/>
    <property type="project" value="UniProtKB-ARBA"/>
</dbReference>
<protein>
    <recommendedName>
        <fullName evidence="3">NAD(P)H oxidase (H2O2-forming)</fullName>
        <ecNumber evidence="3">1.6.3.1</ecNumber>
    </recommendedName>
</protein>
<feature type="binding site" description="axial binding residue" evidence="19">
    <location>
        <position position="365"/>
    </location>
    <ligand>
        <name>heme b</name>
        <dbReference type="ChEBI" id="CHEBI:60344"/>
    </ligand>
    <ligandPart>
        <name>Fe</name>
        <dbReference type="ChEBI" id="CHEBI:18248"/>
    </ligandPart>
</feature>
<feature type="transmembrane region" description="Helical" evidence="20">
    <location>
        <begin position="1022"/>
        <end position="1042"/>
    </location>
</feature>
<comment type="subcellular location">
    <subcellularLocation>
        <location evidence="1">Membrane</location>
        <topology evidence="1">Multi-pass membrane protein</topology>
    </subcellularLocation>
</comment>
<dbReference type="GO" id="GO:0042744">
    <property type="term" value="P:hydrogen peroxide catabolic process"/>
    <property type="evidence" value="ECO:0007669"/>
    <property type="project" value="UniProtKB-KW"/>
</dbReference>
<dbReference type="EC" id="1.6.3.1" evidence="3"/>
<dbReference type="FunFam" id="3.40.50.80:FF:000020">
    <property type="entry name" value="Dual oxidase 1"/>
    <property type="match status" value="1"/>
</dbReference>
<keyword evidence="13" id="KW-0560">Oxidoreductase</keyword>
<keyword evidence="15" id="KW-0325">Glycoprotein</keyword>
<dbReference type="CDD" id="cd00051">
    <property type="entry name" value="EFh"/>
    <property type="match status" value="1"/>
</dbReference>
<evidence type="ECO:0000256" key="8">
    <source>
        <dbReference type="ARBA" id="ARBA00022737"/>
    </source>
</evidence>
<dbReference type="InterPro" id="IPR034821">
    <property type="entry name" value="DUOX_peroxidase"/>
</dbReference>
<dbReference type="InterPro" id="IPR002048">
    <property type="entry name" value="EF_hand_dom"/>
</dbReference>
<dbReference type="InterPro" id="IPR039261">
    <property type="entry name" value="FNR_nucleotide-bd"/>
</dbReference>
<proteinExistence type="inferred from homology"/>